<dbReference type="KEGG" id="fau:Fraau_2501"/>
<feature type="chain" id="PRO_5003613710" evidence="2">
    <location>
        <begin position="26"/>
        <end position="411"/>
    </location>
</feature>
<dbReference type="CDD" id="cd00118">
    <property type="entry name" value="LysM"/>
    <property type="match status" value="1"/>
</dbReference>
<feature type="signal peptide" evidence="2">
    <location>
        <begin position="1"/>
        <end position="25"/>
    </location>
</feature>
<dbReference type="Gene3D" id="1.10.530.10">
    <property type="match status" value="1"/>
</dbReference>
<feature type="region of interest" description="Disordered" evidence="1">
    <location>
        <begin position="24"/>
        <end position="53"/>
    </location>
</feature>
<sequence>MKSSLPQSAGIALLGLWLSACTPTATTHPSRPDQPPAESAARPALMEPPGTLAPVKVTADRIPEPVATDLWQDLRNSFVMDDCGGEQRQDVDHWAHLFTESPNRFEANLRRALPSLRYIQQIASQRGMPGEFVLLPWVESHYLPVFSRRNRPVGMWQIMPDTARTMGLQVGHHYDARLDTAATTEAIFDLIAGYYQQYHDWRLADYAFNSGTGTINRLLARHGPASAQESIPSLPVHRGTREHLVKLMAIACVIRHPEAYGVELPHLAPSQRLEPVVIPKAMPVAEAAAKAGLPEETLTQLNSAFLDGTIDPSRSETLLLPRANVQRWYDTDPSMQSWPSSGAEDHAAERAAPASPDTRHALRKRHCTVKRGDTLSGIAHRHHVSTQQLIRWNHLGKRPLKPGQILRLEPR</sequence>
<dbReference type="SMART" id="SM00257">
    <property type="entry name" value="LysM"/>
    <property type="match status" value="1"/>
</dbReference>
<feature type="region of interest" description="Disordered" evidence="1">
    <location>
        <begin position="331"/>
        <end position="363"/>
    </location>
</feature>
<dbReference type="OrthoDB" id="9815002at2"/>
<dbReference type="Gene3D" id="3.10.350.10">
    <property type="entry name" value="LysM domain"/>
    <property type="match status" value="1"/>
</dbReference>
<dbReference type="SUPFAM" id="SSF53955">
    <property type="entry name" value="Lysozyme-like"/>
    <property type="match status" value="1"/>
</dbReference>
<evidence type="ECO:0000313" key="5">
    <source>
        <dbReference type="Proteomes" id="UP000005234"/>
    </source>
</evidence>
<dbReference type="CDD" id="cd16894">
    <property type="entry name" value="MltD-like"/>
    <property type="match status" value="1"/>
</dbReference>
<evidence type="ECO:0000259" key="3">
    <source>
        <dbReference type="PROSITE" id="PS51782"/>
    </source>
</evidence>
<keyword evidence="5" id="KW-1185">Reference proteome</keyword>
<dbReference type="Pfam" id="PF01476">
    <property type="entry name" value="LysM"/>
    <property type="match status" value="1"/>
</dbReference>
<reference evidence="4" key="1">
    <citation type="submission" date="2012-02" db="EMBL/GenBank/DDBJ databases">
        <title>The complete genome of Frateuria aurantia DSM 6220.</title>
        <authorList>
            <consortium name="US DOE Joint Genome Institute (JGI-PGF)"/>
            <person name="Lucas S."/>
            <person name="Copeland A."/>
            <person name="Lapidus A."/>
            <person name="Glavina del Rio T."/>
            <person name="Dalin E."/>
            <person name="Tice H."/>
            <person name="Bruce D."/>
            <person name="Goodwin L."/>
            <person name="Pitluck S."/>
            <person name="Peters L."/>
            <person name="Ovchinnikova G."/>
            <person name="Teshima H."/>
            <person name="Kyrpides N."/>
            <person name="Mavromatis K."/>
            <person name="Ivanova N."/>
            <person name="Brettin T."/>
            <person name="Detter J.C."/>
            <person name="Han C."/>
            <person name="Larimer F."/>
            <person name="Land M."/>
            <person name="Hauser L."/>
            <person name="Markowitz V."/>
            <person name="Cheng J.-F."/>
            <person name="Hugenholtz P."/>
            <person name="Woyke T."/>
            <person name="Wu D."/>
            <person name="Brambilla E."/>
            <person name="Klenk H.-P."/>
            <person name="Eisen J.A."/>
        </authorList>
    </citation>
    <scope>NUCLEOTIDE SEQUENCE</scope>
    <source>
        <strain evidence="4">DSM 6220</strain>
    </source>
</reference>
<accession>H8L6P4</accession>
<protein>
    <submittedName>
        <fullName evidence="4">LysM repeat-containing protein</fullName>
    </submittedName>
</protein>
<dbReference type="Proteomes" id="UP000005234">
    <property type="component" value="Chromosome"/>
</dbReference>
<dbReference type="EMBL" id="CP003350">
    <property type="protein sequence ID" value="AFC86860.1"/>
    <property type="molecule type" value="Genomic_DNA"/>
</dbReference>
<feature type="domain" description="LysM" evidence="3">
    <location>
        <begin position="365"/>
        <end position="408"/>
    </location>
</feature>
<proteinExistence type="predicted"/>
<dbReference type="SUPFAM" id="SSF54106">
    <property type="entry name" value="LysM domain"/>
    <property type="match status" value="1"/>
</dbReference>
<dbReference type="Pfam" id="PF01464">
    <property type="entry name" value="SLT"/>
    <property type="match status" value="1"/>
</dbReference>
<dbReference type="InterPro" id="IPR023346">
    <property type="entry name" value="Lysozyme-like_dom_sf"/>
</dbReference>
<dbReference type="eggNOG" id="COG1388">
    <property type="taxonomic scope" value="Bacteria"/>
</dbReference>
<name>H8L6P4_FRAAD</name>
<dbReference type="InterPro" id="IPR018392">
    <property type="entry name" value="LysM"/>
</dbReference>
<dbReference type="HOGENOM" id="CLU_009520_1_4_6"/>
<dbReference type="PROSITE" id="PS51257">
    <property type="entry name" value="PROKAR_LIPOPROTEIN"/>
    <property type="match status" value="1"/>
</dbReference>
<dbReference type="InterPro" id="IPR008258">
    <property type="entry name" value="Transglycosylase_SLT_dom_1"/>
</dbReference>
<gene>
    <name evidence="4" type="ordered locus">Fraau_2501</name>
</gene>
<evidence type="ECO:0000256" key="2">
    <source>
        <dbReference type="SAM" id="SignalP"/>
    </source>
</evidence>
<dbReference type="STRING" id="767434.Fraau_2501"/>
<dbReference type="RefSeq" id="WP_014403863.1">
    <property type="nucleotide sequence ID" value="NC_017033.1"/>
</dbReference>
<organism evidence="4 5">
    <name type="scientific">Frateuria aurantia (strain ATCC 33424 / DSM 6220 / KCTC 2777 / LMG 1558 / NBRC 3245 / NCIMB 13370)</name>
    <name type="common">Acetobacter aurantius</name>
    <dbReference type="NCBI Taxonomy" id="767434"/>
    <lineage>
        <taxon>Bacteria</taxon>
        <taxon>Pseudomonadati</taxon>
        <taxon>Pseudomonadota</taxon>
        <taxon>Gammaproteobacteria</taxon>
        <taxon>Lysobacterales</taxon>
        <taxon>Rhodanobacteraceae</taxon>
        <taxon>Frateuria</taxon>
    </lineage>
</organism>
<dbReference type="AlphaFoldDB" id="H8L6P4"/>
<evidence type="ECO:0000256" key="1">
    <source>
        <dbReference type="SAM" id="MobiDB-lite"/>
    </source>
</evidence>
<dbReference type="InterPro" id="IPR036779">
    <property type="entry name" value="LysM_dom_sf"/>
</dbReference>
<evidence type="ECO:0000313" key="4">
    <source>
        <dbReference type="EMBL" id="AFC86860.1"/>
    </source>
</evidence>
<dbReference type="PROSITE" id="PS51782">
    <property type="entry name" value="LYSM"/>
    <property type="match status" value="1"/>
</dbReference>
<dbReference type="eggNOG" id="COG0741">
    <property type="taxonomic scope" value="Bacteria"/>
</dbReference>
<keyword evidence="2" id="KW-0732">Signal</keyword>